<dbReference type="EMBL" id="CP124755">
    <property type="protein sequence ID" value="WGZ91170.1"/>
    <property type="molecule type" value="Genomic_DNA"/>
</dbReference>
<reference evidence="11" key="2">
    <citation type="submission" date="2023-04" db="EMBL/GenBank/DDBJ databases">
        <authorList>
            <person name="Beletskiy A.V."/>
            <person name="Mardanov A.V."/>
            <person name="Ravin N.V."/>
        </authorList>
    </citation>
    <scope>NUCLEOTIDE SEQUENCE</scope>
    <source>
        <strain evidence="11">GKL-01</strain>
    </source>
</reference>
<feature type="transmembrane region" description="Helical" evidence="8">
    <location>
        <begin position="6"/>
        <end position="24"/>
    </location>
</feature>
<evidence type="ECO:0000313" key="11">
    <source>
        <dbReference type="EMBL" id="WGZ91170.1"/>
    </source>
</evidence>
<dbReference type="NCBIfam" id="TIGR02209">
    <property type="entry name" value="ftsL_broad"/>
    <property type="match status" value="1"/>
</dbReference>
<keyword evidence="4 8" id="KW-0812">Transmembrane</keyword>
<evidence type="ECO:0000256" key="1">
    <source>
        <dbReference type="ARBA" id="ARBA00004401"/>
    </source>
</evidence>
<keyword evidence="3 8" id="KW-0132">Cell division</keyword>
<dbReference type="KEGG" id="tdu:QJT80_01570"/>
<feature type="coiled-coil region" evidence="10">
    <location>
        <begin position="30"/>
        <end position="57"/>
    </location>
</feature>
<evidence type="ECO:0000256" key="9">
    <source>
        <dbReference type="NCBIfam" id="TIGR02209"/>
    </source>
</evidence>
<comment type="similarity">
    <text evidence="8">Belongs to the FtsL family.</text>
</comment>
<evidence type="ECO:0000256" key="3">
    <source>
        <dbReference type="ARBA" id="ARBA00022618"/>
    </source>
</evidence>
<dbReference type="InterPro" id="IPR011922">
    <property type="entry name" value="Cell_div_FtsL"/>
</dbReference>
<evidence type="ECO:0000256" key="10">
    <source>
        <dbReference type="SAM" id="Coils"/>
    </source>
</evidence>
<comment type="subcellular location">
    <subcellularLocation>
        <location evidence="8">Cell inner membrane</location>
        <topology evidence="8">Single-pass type II membrane protein</topology>
    </subcellularLocation>
    <subcellularLocation>
        <location evidence="1">Cell membrane</location>
        <topology evidence="1">Single-pass type II membrane protein</topology>
    </subcellularLocation>
    <text evidence="8">Localizes to the division septum where it forms a ring structure.</text>
</comment>
<dbReference type="PANTHER" id="PTHR37479:SF1">
    <property type="entry name" value="CELL DIVISION PROTEIN FTSL"/>
    <property type="match status" value="1"/>
</dbReference>
<evidence type="ECO:0000256" key="6">
    <source>
        <dbReference type="ARBA" id="ARBA00023136"/>
    </source>
</evidence>
<dbReference type="Pfam" id="PF04999">
    <property type="entry name" value="FtsL"/>
    <property type="match status" value="1"/>
</dbReference>
<keyword evidence="7 8" id="KW-0131">Cell cycle</keyword>
<protein>
    <recommendedName>
        <fullName evidence="8 9">Cell division protein FtsL</fullName>
    </recommendedName>
</protein>
<proteinExistence type="inferred from homology"/>
<comment type="function">
    <text evidence="8">Essential cell division protein. May link together the upstream cell division proteins, which are predominantly cytoplasmic, with the downstream cell division proteins, which are predominantly periplasmic.</text>
</comment>
<accession>A0AA95KIJ8</accession>
<comment type="subunit">
    <text evidence="8">Part of a complex composed of FtsB, FtsL and FtsQ.</text>
</comment>
<gene>
    <name evidence="8 11" type="primary">ftsL</name>
    <name evidence="11" type="ORF">QJT80_01570</name>
</gene>
<keyword evidence="6 8" id="KW-0472">Membrane</keyword>
<sequence>MNRANVLSLLVLYIMVITAALWLVQNRHTSRQLFMELQTLEKERDRLSAEWSRLKLEQSTILNQIRVDNRAKSELGMQKPTAAQIKVINE</sequence>
<dbReference type="Proteomes" id="UP001300672">
    <property type="component" value="Chromosome"/>
</dbReference>
<name>A0AA95KIJ8_9GAMM</name>
<evidence type="ECO:0000256" key="4">
    <source>
        <dbReference type="ARBA" id="ARBA00022692"/>
    </source>
</evidence>
<organism evidence="11">
    <name type="scientific">Candidatus Thiocaldithrix dubininis</name>
    <dbReference type="NCBI Taxonomy" id="3080823"/>
    <lineage>
        <taxon>Bacteria</taxon>
        <taxon>Pseudomonadati</taxon>
        <taxon>Pseudomonadota</taxon>
        <taxon>Gammaproteobacteria</taxon>
        <taxon>Thiotrichales</taxon>
        <taxon>Thiotrichaceae</taxon>
        <taxon>Candidatus Thiocaldithrix</taxon>
    </lineage>
</organism>
<reference evidence="11" key="1">
    <citation type="journal article" date="2023" name="Int. J. Mol. Sci.">
        <title>Metagenomics Revealed a New Genus 'Candidatus Thiocaldithrix dubininis' gen. nov., sp. nov. and a New Species 'Candidatus Thiothrix putei' sp. nov. in the Family Thiotrichaceae, Some Members of Which Have Traits of Both Na+- and H+-Motive Energetics.</title>
        <authorList>
            <person name="Ravin N.V."/>
            <person name="Muntyan M.S."/>
            <person name="Smolyakov D.D."/>
            <person name="Rudenko T.S."/>
            <person name="Beletsky A.V."/>
            <person name="Mardanov A.V."/>
            <person name="Grabovich M.Y."/>
        </authorList>
    </citation>
    <scope>NUCLEOTIDE SEQUENCE</scope>
    <source>
        <strain evidence="11">GKL-01</strain>
    </source>
</reference>
<keyword evidence="8" id="KW-0997">Cell inner membrane</keyword>
<dbReference type="AlphaFoldDB" id="A0AA95KIJ8"/>
<dbReference type="GO" id="GO:0005886">
    <property type="term" value="C:plasma membrane"/>
    <property type="evidence" value="ECO:0007669"/>
    <property type="project" value="UniProtKB-SubCell"/>
</dbReference>
<evidence type="ECO:0000256" key="5">
    <source>
        <dbReference type="ARBA" id="ARBA00022989"/>
    </source>
</evidence>
<dbReference type="GO" id="GO:0032153">
    <property type="term" value="C:cell division site"/>
    <property type="evidence" value="ECO:0007669"/>
    <property type="project" value="UniProtKB-UniRule"/>
</dbReference>
<keyword evidence="2 8" id="KW-1003">Cell membrane</keyword>
<evidence type="ECO:0000256" key="7">
    <source>
        <dbReference type="ARBA" id="ARBA00023306"/>
    </source>
</evidence>
<keyword evidence="10" id="KW-0175">Coiled coil</keyword>
<evidence type="ECO:0000256" key="8">
    <source>
        <dbReference type="HAMAP-Rule" id="MF_00910"/>
    </source>
</evidence>
<dbReference type="PANTHER" id="PTHR37479">
    <property type="entry name" value="CELL DIVISION PROTEIN FTSL"/>
    <property type="match status" value="1"/>
</dbReference>
<dbReference type="GO" id="GO:0043093">
    <property type="term" value="P:FtsZ-dependent cytokinesis"/>
    <property type="evidence" value="ECO:0007669"/>
    <property type="project" value="UniProtKB-UniRule"/>
</dbReference>
<keyword evidence="5 8" id="KW-1133">Transmembrane helix</keyword>
<dbReference type="HAMAP" id="MF_00910">
    <property type="entry name" value="FtsL"/>
    <property type="match status" value="1"/>
</dbReference>
<evidence type="ECO:0000256" key="2">
    <source>
        <dbReference type="ARBA" id="ARBA00022475"/>
    </source>
</evidence>